<evidence type="ECO:0000256" key="2">
    <source>
        <dbReference type="SAM" id="Coils"/>
    </source>
</evidence>
<dbReference type="PANTHER" id="PTHR21666">
    <property type="entry name" value="PEPTIDASE-RELATED"/>
    <property type="match status" value="1"/>
</dbReference>
<dbReference type="SUPFAM" id="SSF51261">
    <property type="entry name" value="Duplicated hybrid motif"/>
    <property type="match status" value="1"/>
</dbReference>
<dbReference type="InterPro" id="IPR011055">
    <property type="entry name" value="Dup_hybrid_motif"/>
</dbReference>
<proteinExistence type="predicted"/>
<name>A0A1G2UQW7_9BACT</name>
<dbReference type="Gene3D" id="2.70.70.10">
    <property type="entry name" value="Glucose Permease (Domain IIA)"/>
    <property type="match status" value="1"/>
</dbReference>
<keyword evidence="2" id="KW-0175">Coiled coil</keyword>
<evidence type="ECO:0000313" key="6">
    <source>
        <dbReference type="Proteomes" id="UP000176558"/>
    </source>
</evidence>
<dbReference type="Proteomes" id="UP000176558">
    <property type="component" value="Unassembled WGS sequence"/>
</dbReference>
<feature type="chain" id="PRO_5009584753" description="M23ase beta-sheet core domain-containing protein" evidence="3">
    <location>
        <begin position="21"/>
        <end position="420"/>
    </location>
</feature>
<sequence>MIWKYILATFFTFSATLLSAQTGESDLQNRIDERNNQIRQLEEEIRQYNLEINNTSSQAKSLVNTIKTLDLTKKKIGADINLTQKKITNTESNISQLNREIGLTEDHINVNKDAVISALRNSAVLGDMSLIDIILSNKNLSDIWGEIDNINQIQSVIREKSKELTVLKTGMEEKQTVLGKQKRDLLNLKQDLSGKKLAVEYTTKEQGQLLSQTKNKEQTYKELVKTKEEQKLQFEREIYEYESQLHYLIDRNSYPLPQNGILSWPLENIFVTQKFGKTVGAEKLYASGTHNGVDFRASIGTKVKASLYGTVVGTGNTDIYPGCYSFGKWVMIRHDSGLSTIYAHLSVISVSSGQRLDTDDLVGFSGNTGYSTGPHLHISLYATQGVRIEKYVNSRGCKEATMPLADIRAYLDPLAYYPKL</sequence>
<feature type="domain" description="M23ase beta-sheet core" evidence="4">
    <location>
        <begin position="289"/>
        <end position="382"/>
    </location>
</feature>
<protein>
    <recommendedName>
        <fullName evidence="4">M23ase beta-sheet core domain-containing protein</fullName>
    </recommendedName>
</protein>
<feature type="coiled-coil region" evidence="2">
    <location>
        <begin position="24"/>
        <end position="100"/>
    </location>
</feature>
<comment type="caution">
    <text evidence="5">The sequence shown here is derived from an EMBL/GenBank/DDBJ whole genome shotgun (WGS) entry which is preliminary data.</text>
</comment>
<keyword evidence="1 3" id="KW-0732">Signal</keyword>
<feature type="coiled-coil region" evidence="2">
    <location>
        <begin position="210"/>
        <end position="244"/>
    </location>
</feature>
<evidence type="ECO:0000256" key="1">
    <source>
        <dbReference type="ARBA" id="ARBA00022729"/>
    </source>
</evidence>
<gene>
    <name evidence="5" type="ORF">A3G99_03165</name>
</gene>
<organism evidence="5 6">
    <name type="scientific">Candidatus Zambryskibacteria bacterium RIFCSPLOWO2_12_FULL_39_23</name>
    <dbReference type="NCBI Taxonomy" id="1802776"/>
    <lineage>
        <taxon>Bacteria</taxon>
        <taxon>Candidatus Zambryskiibacteriota</taxon>
    </lineage>
</organism>
<dbReference type="EMBL" id="MHWT01000028">
    <property type="protein sequence ID" value="OHB11734.1"/>
    <property type="molecule type" value="Genomic_DNA"/>
</dbReference>
<dbReference type="PANTHER" id="PTHR21666:SF289">
    <property type="entry name" value="L-ALA--D-GLU ENDOPEPTIDASE"/>
    <property type="match status" value="1"/>
</dbReference>
<dbReference type="Gene3D" id="6.10.250.3150">
    <property type="match status" value="1"/>
</dbReference>
<dbReference type="InterPro" id="IPR016047">
    <property type="entry name" value="M23ase_b-sheet_dom"/>
</dbReference>
<dbReference type="InterPro" id="IPR050570">
    <property type="entry name" value="Cell_wall_metabolism_enzyme"/>
</dbReference>
<accession>A0A1G2UQW7</accession>
<reference evidence="5 6" key="1">
    <citation type="journal article" date="2016" name="Nat. Commun.">
        <title>Thousands of microbial genomes shed light on interconnected biogeochemical processes in an aquifer system.</title>
        <authorList>
            <person name="Anantharaman K."/>
            <person name="Brown C.T."/>
            <person name="Hug L.A."/>
            <person name="Sharon I."/>
            <person name="Castelle C.J."/>
            <person name="Probst A.J."/>
            <person name="Thomas B.C."/>
            <person name="Singh A."/>
            <person name="Wilkins M.J."/>
            <person name="Karaoz U."/>
            <person name="Brodie E.L."/>
            <person name="Williams K.H."/>
            <person name="Hubbard S.S."/>
            <person name="Banfield J.F."/>
        </authorList>
    </citation>
    <scope>NUCLEOTIDE SEQUENCE [LARGE SCALE GENOMIC DNA]</scope>
</reference>
<dbReference type="GO" id="GO:0004222">
    <property type="term" value="F:metalloendopeptidase activity"/>
    <property type="evidence" value="ECO:0007669"/>
    <property type="project" value="TreeGrafter"/>
</dbReference>
<evidence type="ECO:0000313" key="5">
    <source>
        <dbReference type="EMBL" id="OHB11734.1"/>
    </source>
</evidence>
<evidence type="ECO:0000259" key="4">
    <source>
        <dbReference type="Pfam" id="PF01551"/>
    </source>
</evidence>
<dbReference type="CDD" id="cd12797">
    <property type="entry name" value="M23_peptidase"/>
    <property type="match status" value="1"/>
</dbReference>
<dbReference type="AlphaFoldDB" id="A0A1G2UQW7"/>
<feature type="signal peptide" evidence="3">
    <location>
        <begin position="1"/>
        <end position="20"/>
    </location>
</feature>
<evidence type="ECO:0000256" key="3">
    <source>
        <dbReference type="SAM" id="SignalP"/>
    </source>
</evidence>
<dbReference type="Pfam" id="PF01551">
    <property type="entry name" value="Peptidase_M23"/>
    <property type="match status" value="1"/>
</dbReference>